<protein>
    <submittedName>
        <fullName evidence="1">Uncharacterized protein</fullName>
    </submittedName>
</protein>
<dbReference type="OrthoDB" id="277832at2759"/>
<dbReference type="AlphaFoldDB" id="A0A284S7G5"/>
<keyword evidence="2" id="KW-1185">Reference proteome</keyword>
<dbReference type="Proteomes" id="UP000219338">
    <property type="component" value="Unassembled WGS sequence"/>
</dbReference>
<organism evidence="1 2">
    <name type="scientific">Armillaria ostoyae</name>
    <name type="common">Armillaria root rot fungus</name>
    <dbReference type="NCBI Taxonomy" id="47428"/>
    <lineage>
        <taxon>Eukaryota</taxon>
        <taxon>Fungi</taxon>
        <taxon>Dikarya</taxon>
        <taxon>Basidiomycota</taxon>
        <taxon>Agaricomycotina</taxon>
        <taxon>Agaricomycetes</taxon>
        <taxon>Agaricomycetidae</taxon>
        <taxon>Agaricales</taxon>
        <taxon>Marasmiineae</taxon>
        <taxon>Physalacriaceae</taxon>
        <taxon>Armillaria</taxon>
    </lineage>
</organism>
<dbReference type="Gene3D" id="3.90.1140.10">
    <property type="entry name" value="Cyclic phosphodiesterase"/>
    <property type="match status" value="1"/>
</dbReference>
<accession>A0A284S7G5</accession>
<dbReference type="EMBL" id="FUEG01000039">
    <property type="protein sequence ID" value="SJL16952.1"/>
    <property type="molecule type" value="Genomic_DNA"/>
</dbReference>
<name>A0A284S7G5_ARMOS</name>
<evidence type="ECO:0000313" key="1">
    <source>
        <dbReference type="EMBL" id="SJL16952.1"/>
    </source>
</evidence>
<reference evidence="2" key="1">
    <citation type="journal article" date="2017" name="Nat. Ecol. Evol.">
        <title>Genome expansion and lineage-specific genetic innovations in the forest pathogenic fungi Armillaria.</title>
        <authorList>
            <person name="Sipos G."/>
            <person name="Prasanna A.N."/>
            <person name="Walter M.C."/>
            <person name="O'Connor E."/>
            <person name="Balint B."/>
            <person name="Krizsan K."/>
            <person name="Kiss B."/>
            <person name="Hess J."/>
            <person name="Varga T."/>
            <person name="Slot J."/>
            <person name="Riley R."/>
            <person name="Boka B."/>
            <person name="Rigling D."/>
            <person name="Barry K."/>
            <person name="Lee J."/>
            <person name="Mihaltcheva S."/>
            <person name="LaButti K."/>
            <person name="Lipzen A."/>
            <person name="Waldron R."/>
            <person name="Moloney N.M."/>
            <person name="Sperisen C."/>
            <person name="Kredics L."/>
            <person name="Vagvoelgyi C."/>
            <person name="Patrignani A."/>
            <person name="Fitzpatrick D."/>
            <person name="Nagy I."/>
            <person name="Doyle S."/>
            <person name="Anderson J.B."/>
            <person name="Grigoriev I.V."/>
            <person name="Gueldener U."/>
            <person name="Muensterkoetter M."/>
            <person name="Nagy L.G."/>
        </authorList>
    </citation>
    <scope>NUCLEOTIDE SEQUENCE [LARGE SCALE GENOMIC DNA]</scope>
    <source>
        <strain evidence="2">C18/9</strain>
    </source>
</reference>
<evidence type="ECO:0000313" key="2">
    <source>
        <dbReference type="Proteomes" id="UP000219338"/>
    </source>
</evidence>
<gene>
    <name evidence="1" type="ORF">ARMOST_20488</name>
</gene>
<sequence length="164" mass="18703">MARPTHFLSIPLGDVMNLTPESPPTALDLLHRLQTLLPLTAEPPVITLDNLDVLKRESRPSCLCFIFRDEGFITDMRPHMTLMNSTYRRPRTERPQPFYYNAILRQAGVLECFGVQEREHAELPMVVSMGLYKAPRVHLYKMGSWDTDGAYVICGNEPLSKESV</sequence>
<proteinExistence type="predicted"/>
<dbReference type="STRING" id="47428.A0A284S7G5"/>